<dbReference type="OrthoDB" id="2758521at2759"/>
<feature type="compositionally biased region" description="Polar residues" evidence="1">
    <location>
        <begin position="568"/>
        <end position="582"/>
    </location>
</feature>
<feature type="region of interest" description="Disordered" evidence="1">
    <location>
        <begin position="301"/>
        <end position="327"/>
    </location>
</feature>
<feature type="compositionally biased region" description="Basic and acidic residues" evidence="1">
    <location>
        <begin position="649"/>
        <end position="660"/>
    </location>
</feature>
<keyword evidence="5" id="KW-1185">Reference proteome</keyword>
<sequence length="879" mass="99297">MKSTFIVLCFFRILLLAFLGDAVDARVTATNRTIDDAAGDLVTGIKPIFSPATKRVWRNSRTCIEERMAEECVSWVDKASASDGTWTAGKHEFERDSEDLSITLRFHGTAIYVYFILPGSTILPFVTESYFILDSSPVGHFFYEPTHEFEYLSQRSVSVFSKTGLTNEAHTLVISTAGIDRDVFINFDYAVYTVETREPVDDSETTFTTSRNPLLFSTKFKRQTTTMNASGEVKTGKSIPMGAIIGAVVAIVACLGIIGAIVMYKLRRRDVGRFRIHPFSRKAELPDQESKWFDDFNDETPRPVLPRWSPPGSTEPGYHDHSQHQSENDKVYFVSHPTTSPFRVDFDDEMTKNSSQSLPLLSNNPISMPDPVITSSISPTIPGRSSILPGDGRNSLVNFTPNRNRRQSRQLLPALPPVIEGVAQNAEIEVGDWTGESLKRLATTQSVSRHTLNGSWGSDATLVDENGLNEFDDDDEHLDKMDLLSRRTATAEKDLPSSSVERKEKGKHQFGHWYPPVRIPISLLLADSAMWGESFVSEDPFARERYQPRSEKSRKRKQKRHTFHTFDGTVSVQMLMSSTLTPTKPVPPRDKSTASLKSSNGTLKLKHPLGPRGPDDVRHVQRETWGTRLLSTDKAVKKSPLEQELRIQRKILRDDSEPRSSDGPYQSKSQRRTEQRLMSAKASIHGQVFINDHVRDVRRPTISEQGRSISRRKQVGHALAQTCSKLKFDQGTLQSVTPSSRNTKRGVLFDDITLRLSLSNNAKQPHLHRQSINISSALQLIGWTLELVFRHHRFAYSSYLKGTFDIVNRVQNSEARVVLYVMKFLMKYLSDRVREQQEIIAAKIREETWYNRAIRSITGFNEAVTLSSPLFSLTIPITS</sequence>
<organism evidence="4 5">
    <name type="scientific">Dendrothele bispora (strain CBS 962.96)</name>
    <dbReference type="NCBI Taxonomy" id="1314807"/>
    <lineage>
        <taxon>Eukaryota</taxon>
        <taxon>Fungi</taxon>
        <taxon>Dikarya</taxon>
        <taxon>Basidiomycota</taxon>
        <taxon>Agaricomycotina</taxon>
        <taxon>Agaricomycetes</taxon>
        <taxon>Agaricomycetidae</taxon>
        <taxon>Agaricales</taxon>
        <taxon>Agaricales incertae sedis</taxon>
        <taxon>Dendrothele</taxon>
    </lineage>
</organism>
<feature type="region of interest" description="Disordered" evidence="1">
    <location>
        <begin position="545"/>
        <end position="619"/>
    </location>
</feature>
<feature type="signal peptide" evidence="3">
    <location>
        <begin position="1"/>
        <end position="25"/>
    </location>
</feature>
<feature type="compositionally biased region" description="Basic and acidic residues" evidence="1">
    <location>
        <begin position="317"/>
        <end position="327"/>
    </location>
</feature>
<dbReference type="AlphaFoldDB" id="A0A4S8MM58"/>
<keyword evidence="2" id="KW-0812">Transmembrane</keyword>
<reference evidence="4 5" key="1">
    <citation type="journal article" date="2019" name="Nat. Ecol. Evol.">
        <title>Megaphylogeny resolves global patterns of mushroom evolution.</title>
        <authorList>
            <person name="Varga T."/>
            <person name="Krizsan K."/>
            <person name="Foldi C."/>
            <person name="Dima B."/>
            <person name="Sanchez-Garcia M."/>
            <person name="Sanchez-Ramirez S."/>
            <person name="Szollosi G.J."/>
            <person name="Szarkandi J.G."/>
            <person name="Papp V."/>
            <person name="Albert L."/>
            <person name="Andreopoulos W."/>
            <person name="Angelini C."/>
            <person name="Antonin V."/>
            <person name="Barry K.W."/>
            <person name="Bougher N.L."/>
            <person name="Buchanan P."/>
            <person name="Buyck B."/>
            <person name="Bense V."/>
            <person name="Catcheside P."/>
            <person name="Chovatia M."/>
            <person name="Cooper J."/>
            <person name="Damon W."/>
            <person name="Desjardin D."/>
            <person name="Finy P."/>
            <person name="Geml J."/>
            <person name="Haridas S."/>
            <person name="Hughes K."/>
            <person name="Justo A."/>
            <person name="Karasinski D."/>
            <person name="Kautmanova I."/>
            <person name="Kiss B."/>
            <person name="Kocsube S."/>
            <person name="Kotiranta H."/>
            <person name="LaButti K.M."/>
            <person name="Lechner B.E."/>
            <person name="Liimatainen K."/>
            <person name="Lipzen A."/>
            <person name="Lukacs Z."/>
            <person name="Mihaltcheva S."/>
            <person name="Morgado L.N."/>
            <person name="Niskanen T."/>
            <person name="Noordeloos M.E."/>
            <person name="Ohm R.A."/>
            <person name="Ortiz-Santana B."/>
            <person name="Ovrebo C."/>
            <person name="Racz N."/>
            <person name="Riley R."/>
            <person name="Savchenko A."/>
            <person name="Shiryaev A."/>
            <person name="Soop K."/>
            <person name="Spirin V."/>
            <person name="Szebenyi C."/>
            <person name="Tomsovsky M."/>
            <person name="Tulloss R.E."/>
            <person name="Uehling J."/>
            <person name="Grigoriev I.V."/>
            <person name="Vagvolgyi C."/>
            <person name="Papp T."/>
            <person name="Martin F.M."/>
            <person name="Miettinen O."/>
            <person name="Hibbett D.S."/>
            <person name="Nagy L.G."/>
        </authorList>
    </citation>
    <scope>NUCLEOTIDE SEQUENCE [LARGE SCALE GENOMIC DNA]</scope>
    <source>
        <strain evidence="4 5">CBS 962.96</strain>
    </source>
</reference>
<evidence type="ECO:0000313" key="4">
    <source>
        <dbReference type="EMBL" id="THV03990.1"/>
    </source>
</evidence>
<evidence type="ECO:0000256" key="1">
    <source>
        <dbReference type="SAM" id="MobiDB-lite"/>
    </source>
</evidence>
<gene>
    <name evidence="4" type="ORF">K435DRAFT_230457</name>
</gene>
<keyword evidence="3" id="KW-0732">Signal</keyword>
<feature type="transmembrane region" description="Helical" evidence="2">
    <location>
        <begin position="241"/>
        <end position="264"/>
    </location>
</feature>
<evidence type="ECO:0000313" key="5">
    <source>
        <dbReference type="Proteomes" id="UP000297245"/>
    </source>
</evidence>
<feature type="region of interest" description="Disordered" evidence="1">
    <location>
        <begin position="649"/>
        <end position="677"/>
    </location>
</feature>
<evidence type="ECO:0000256" key="2">
    <source>
        <dbReference type="SAM" id="Phobius"/>
    </source>
</evidence>
<keyword evidence="2" id="KW-1133">Transmembrane helix</keyword>
<proteinExistence type="predicted"/>
<keyword evidence="2" id="KW-0472">Membrane</keyword>
<dbReference type="Gene3D" id="2.60.120.260">
    <property type="entry name" value="Galactose-binding domain-like"/>
    <property type="match status" value="1"/>
</dbReference>
<protein>
    <submittedName>
        <fullName evidence="4">Uncharacterized protein</fullName>
    </submittedName>
</protein>
<name>A0A4S8MM58_DENBC</name>
<dbReference type="EMBL" id="ML179061">
    <property type="protein sequence ID" value="THV03990.1"/>
    <property type="molecule type" value="Genomic_DNA"/>
</dbReference>
<accession>A0A4S8MM58</accession>
<evidence type="ECO:0000256" key="3">
    <source>
        <dbReference type="SAM" id="SignalP"/>
    </source>
</evidence>
<dbReference type="Proteomes" id="UP000297245">
    <property type="component" value="Unassembled WGS sequence"/>
</dbReference>
<feature type="compositionally biased region" description="Polar residues" evidence="1">
    <location>
        <begin position="593"/>
        <end position="602"/>
    </location>
</feature>
<feature type="chain" id="PRO_5020408407" evidence="3">
    <location>
        <begin position="26"/>
        <end position="879"/>
    </location>
</feature>
<feature type="compositionally biased region" description="Basic residues" evidence="1">
    <location>
        <begin position="552"/>
        <end position="563"/>
    </location>
</feature>